<organism evidence="1 2">
    <name type="scientific">Pseudomonas syringae</name>
    <dbReference type="NCBI Taxonomy" id="317"/>
    <lineage>
        <taxon>Bacteria</taxon>
        <taxon>Pseudomonadati</taxon>
        <taxon>Pseudomonadota</taxon>
        <taxon>Gammaproteobacteria</taxon>
        <taxon>Pseudomonadales</taxon>
        <taxon>Pseudomonadaceae</taxon>
        <taxon>Pseudomonas</taxon>
    </lineage>
</organism>
<dbReference type="EMBL" id="CP024646">
    <property type="protein sequence ID" value="AZV25619.1"/>
    <property type="molecule type" value="Genomic_DNA"/>
</dbReference>
<sequence>MSYQLTSSGVLRLSDSAFIPQEPTNRDWVEYQEWQVSGGQVLPLDPPLESATANQGMLGLFKRMIQVSPDSTLKTEVNNG</sequence>
<proteinExistence type="predicted"/>
<gene>
    <name evidence="1" type="ORF">CT157_06275</name>
</gene>
<dbReference type="AlphaFoldDB" id="A0A3T0JQC6"/>
<dbReference type="Proteomes" id="UP000282760">
    <property type="component" value="Chromosome"/>
</dbReference>
<name>A0A3T0JQC6_PSESX</name>
<accession>A0A3T0JQC6</accession>
<protein>
    <submittedName>
        <fullName evidence="1">Uncharacterized protein</fullName>
    </submittedName>
</protein>
<reference evidence="1 2" key="1">
    <citation type="submission" date="2017-11" db="EMBL/GenBank/DDBJ databases">
        <title>Effect of PGPRs.</title>
        <authorList>
            <person name="Oliva R."/>
            <person name="Nong J."/>
            <person name="Roman V."/>
        </authorList>
    </citation>
    <scope>NUCLEOTIDE SEQUENCE [LARGE SCALE GENOMIC DNA]</scope>
    <source>
        <strain evidence="1">Inb918</strain>
    </source>
</reference>
<evidence type="ECO:0000313" key="1">
    <source>
        <dbReference type="EMBL" id="AZV25619.1"/>
    </source>
</evidence>
<evidence type="ECO:0000313" key="2">
    <source>
        <dbReference type="Proteomes" id="UP000282760"/>
    </source>
</evidence>